<evidence type="ECO:0000313" key="5">
    <source>
        <dbReference type="Proteomes" id="UP001212326"/>
    </source>
</evidence>
<dbReference type="RefSeq" id="WP_270085780.1">
    <property type="nucleotide sequence ID" value="NZ_CP115300.1"/>
</dbReference>
<dbReference type="InterPro" id="IPR002930">
    <property type="entry name" value="GCV_H"/>
</dbReference>
<comment type="caution">
    <text evidence="2">Lacks conserved residue(s) required for the propagation of feature annotation.</text>
</comment>
<sequence>MTPVTSPRAGALSVPRHLRYTWDHEWLIVDGGNATVGVTAFAVQALGEVAHLRLPAPGAWVEAGEACGEIGSAAAVSAVYAPASGEVLEVNPALADDPGIVNSAPYTAGWLFRLRVENIAGALTAEAYAAYCDTRGDRR</sequence>
<dbReference type="Pfam" id="PF01597">
    <property type="entry name" value="GCV_H"/>
    <property type="match status" value="1"/>
</dbReference>
<proteinExistence type="inferred from homology"/>
<keyword evidence="5" id="KW-1185">Reference proteome</keyword>
<comment type="subunit">
    <text evidence="2">The glycine cleavage system is composed of four proteins: P, T, L and H.</text>
</comment>
<accession>A0ABY7PHX2</accession>
<evidence type="ECO:0000256" key="1">
    <source>
        <dbReference type="ARBA" id="ARBA00022823"/>
    </source>
</evidence>
<keyword evidence="1 2" id="KW-0450">Lipoyl</keyword>
<dbReference type="EMBL" id="CP115300">
    <property type="protein sequence ID" value="WBO68546.1"/>
    <property type="molecule type" value="Genomic_DNA"/>
</dbReference>
<dbReference type="InterPro" id="IPR000089">
    <property type="entry name" value="Biotin_lipoyl"/>
</dbReference>
<dbReference type="Gene3D" id="2.40.50.100">
    <property type="match status" value="1"/>
</dbReference>
<dbReference type="PROSITE" id="PS50968">
    <property type="entry name" value="BIOTINYL_LIPOYL"/>
    <property type="match status" value="1"/>
</dbReference>
<dbReference type="HAMAP" id="MF_00272">
    <property type="entry name" value="GcvH"/>
    <property type="match status" value="1"/>
</dbReference>
<dbReference type="PANTHER" id="PTHR11715">
    <property type="entry name" value="GLYCINE CLEAVAGE SYSTEM H PROTEIN"/>
    <property type="match status" value="1"/>
</dbReference>
<dbReference type="CDD" id="cd06848">
    <property type="entry name" value="GCS_H"/>
    <property type="match status" value="1"/>
</dbReference>
<dbReference type="InterPro" id="IPR033753">
    <property type="entry name" value="GCV_H/Fam206"/>
</dbReference>
<gene>
    <name evidence="2 4" type="primary">gcvH</name>
    <name evidence="4" type="ORF">O1G22_39895</name>
</gene>
<protein>
    <recommendedName>
        <fullName evidence="2">Glycine cleavage system H protein</fullName>
    </recommendedName>
</protein>
<name>A0ABY7PHX2_9ACTN</name>
<evidence type="ECO:0000259" key="3">
    <source>
        <dbReference type="PROSITE" id="PS50968"/>
    </source>
</evidence>
<dbReference type="SUPFAM" id="SSF51230">
    <property type="entry name" value="Single hybrid motif"/>
    <property type="match status" value="1"/>
</dbReference>
<organism evidence="4 5">
    <name type="scientific">Streptomyces camelliae</name>
    <dbReference type="NCBI Taxonomy" id="3004093"/>
    <lineage>
        <taxon>Bacteria</taxon>
        <taxon>Bacillati</taxon>
        <taxon>Actinomycetota</taxon>
        <taxon>Actinomycetes</taxon>
        <taxon>Kitasatosporales</taxon>
        <taxon>Streptomycetaceae</taxon>
        <taxon>Streptomyces</taxon>
    </lineage>
</organism>
<dbReference type="Proteomes" id="UP001212326">
    <property type="component" value="Chromosome"/>
</dbReference>
<reference evidence="4 5" key="1">
    <citation type="submission" date="2022-12" db="EMBL/GenBank/DDBJ databases">
        <authorList>
            <person name="Mo P."/>
        </authorList>
    </citation>
    <scope>NUCLEOTIDE SEQUENCE [LARGE SCALE GENOMIC DNA]</scope>
    <source>
        <strain evidence="4 5">HUAS 2-6</strain>
    </source>
</reference>
<dbReference type="NCBIfam" id="NF002270">
    <property type="entry name" value="PRK01202.1"/>
    <property type="match status" value="1"/>
</dbReference>
<dbReference type="InterPro" id="IPR011053">
    <property type="entry name" value="Single_hybrid_motif"/>
</dbReference>
<evidence type="ECO:0000256" key="2">
    <source>
        <dbReference type="HAMAP-Rule" id="MF_00272"/>
    </source>
</evidence>
<comment type="cofactor">
    <cofactor evidence="2">
        <name>(R)-lipoate</name>
        <dbReference type="ChEBI" id="CHEBI:83088"/>
    </cofactor>
    <text evidence="2">Binds 1 lipoyl cofactor covalently.</text>
</comment>
<dbReference type="PANTHER" id="PTHR11715:SF3">
    <property type="entry name" value="GLYCINE CLEAVAGE SYSTEM H PROTEIN-RELATED"/>
    <property type="match status" value="1"/>
</dbReference>
<comment type="similarity">
    <text evidence="2">Belongs to the GcvH family.</text>
</comment>
<feature type="domain" description="Lipoyl-binding" evidence="3">
    <location>
        <begin position="33"/>
        <end position="115"/>
    </location>
</feature>
<comment type="function">
    <text evidence="2">The glycine cleavage system catalyzes the degradation of glycine. The H protein shuttles the methylamine group of glycine from the P protein to the T protein.</text>
</comment>
<evidence type="ECO:0000313" key="4">
    <source>
        <dbReference type="EMBL" id="WBO68546.1"/>
    </source>
</evidence>